<dbReference type="Pfam" id="PF01784">
    <property type="entry name" value="DUF34_NIF3"/>
    <property type="match status" value="1"/>
</dbReference>
<dbReference type="Proteomes" id="UP001461163">
    <property type="component" value="Unassembled WGS sequence"/>
</dbReference>
<protein>
    <submittedName>
        <fullName evidence="3">Nif3-like dinuclear metal center hexameric protein</fullName>
    </submittedName>
</protein>
<dbReference type="PANTHER" id="PTHR13799">
    <property type="entry name" value="NGG1 INTERACTING FACTOR 3"/>
    <property type="match status" value="1"/>
</dbReference>
<proteinExistence type="inferred from homology"/>
<sequence>MSMTNVALLSYLNELLKPERVQDFCPNGLQVEGKTHVQKIVCGVTASQALIDKAILENADAIFVHHGFFWKGETANICGMKKKRIAALLKYDINLYAYHLPLDIHAGLGNNAQLGKLLNISDISPLPSESPEGIVMQGRIVPAMTARALAEKLGCVLGREPLHEGADSDLINRVAWCTGGGQGYIEASAHAGMDAFVTGEVSEQTIHTAREMNIHFYAAGHHATERYGAKAMAEYLNANTELNAEFVDIPNPA</sequence>
<reference evidence="3 4" key="1">
    <citation type="submission" date="2024-03" db="EMBL/GenBank/DDBJ databases">
        <title>Community enrichment and isolation of bacterial strains for fucoidan degradation.</title>
        <authorList>
            <person name="Sichert A."/>
        </authorList>
    </citation>
    <scope>NUCLEOTIDE SEQUENCE [LARGE SCALE GENOMIC DNA]</scope>
    <source>
        <strain evidence="3 4">AS12</strain>
    </source>
</reference>
<dbReference type="InterPro" id="IPR036069">
    <property type="entry name" value="DUF34/NIF3_sf"/>
</dbReference>
<keyword evidence="2" id="KW-0479">Metal-binding</keyword>
<name>A0ABU9SUX2_9ALTE</name>
<accession>A0ABU9SUX2</accession>
<evidence type="ECO:0000256" key="1">
    <source>
        <dbReference type="ARBA" id="ARBA00006964"/>
    </source>
</evidence>
<dbReference type="SUPFAM" id="SSF102705">
    <property type="entry name" value="NIF3 (NGG1p interacting factor 3)-like"/>
    <property type="match status" value="1"/>
</dbReference>
<dbReference type="EMBL" id="JBBMQS010000004">
    <property type="protein sequence ID" value="MEM5497316.1"/>
    <property type="molecule type" value="Genomic_DNA"/>
</dbReference>
<evidence type="ECO:0000256" key="2">
    <source>
        <dbReference type="ARBA" id="ARBA00022723"/>
    </source>
</evidence>
<dbReference type="NCBIfam" id="TIGR00486">
    <property type="entry name" value="YbgI_SA1388"/>
    <property type="match status" value="1"/>
</dbReference>
<dbReference type="RefSeq" id="WP_342881386.1">
    <property type="nucleotide sequence ID" value="NZ_JBBMQS010000004.1"/>
</dbReference>
<dbReference type="PANTHER" id="PTHR13799:SF14">
    <property type="entry name" value="GTP CYCLOHYDROLASE 1 TYPE 2 HOMOLOG"/>
    <property type="match status" value="1"/>
</dbReference>
<gene>
    <name evidence="3" type="ORF">WNY77_07940</name>
</gene>
<evidence type="ECO:0000313" key="4">
    <source>
        <dbReference type="Proteomes" id="UP001461163"/>
    </source>
</evidence>
<keyword evidence="4" id="KW-1185">Reference proteome</keyword>
<dbReference type="Gene3D" id="3.40.1390.30">
    <property type="entry name" value="NIF3 (NGG1p interacting factor 3)-like"/>
    <property type="match status" value="2"/>
</dbReference>
<dbReference type="InterPro" id="IPR002678">
    <property type="entry name" value="DUF34/NIF3"/>
</dbReference>
<comment type="caution">
    <text evidence="3">The sequence shown here is derived from an EMBL/GenBank/DDBJ whole genome shotgun (WGS) entry which is preliminary data.</text>
</comment>
<comment type="similarity">
    <text evidence="1">Belongs to the GTP cyclohydrolase I type 2/NIF3 family.</text>
</comment>
<evidence type="ECO:0000313" key="3">
    <source>
        <dbReference type="EMBL" id="MEM5497316.1"/>
    </source>
</evidence>
<organism evidence="3 4">
    <name type="scientific">Paraglaciecola mesophila</name>
    <dbReference type="NCBI Taxonomy" id="197222"/>
    <lineage>
        <taxon>Bacteria</taxon>
        <taxon>Pseudomonadati</taxon>
        <taxon>Pseudomonadota</taxon>
        <taxon>Gammaproteobacteria</taxon>
        <taxon>Alteromonadales</taxon>
        <taxon>Alteromonadaceae</taxon>
        <taxon>Paraglaciecola</taxon>
    </lineage>
</organism>